<organism evidence="2 3">
    <name type="scientific">Methylomonas methanica (strain DSM 25384 / MC09)</name>
    <dbReference type="NCBI Taxonomy" id="857087"/>
    <lineage>
        <taxon>Bacteria</taxon>
        <taxon>Pseudomonadati</taxon>
        <taxon>Pseudomonadota</taxon>
        <taxon>Gammaproteobacteria</taxon>
        <taxon>Methylococcales</taxon>
        <taxon>Methylococcaceae</taxon>
        <taxon>Methylomonas</taxon>
    </lineage>
</organism>
<dbReference type="AlphaFoldDB" id="G0A217"/>
<dbReference type="HOGENOM" id="CLU_3374619_0_0_6"/>
<keyword evidence="1" id="KW-0472">Membrane</keyword>
<evidence type="ECO:0000256" key="1">
    <source>
        <dbReference type="SAM" id="Phobius"/>
    </source>
</evidence>
<reference evidence="3" key="3">
    <citation type="submission" date="2011-05" db="EMBL/GenBank/DDBJ databases">
        <title>Complete sequence of Methylomonas methanica MC09.</title>
        <authorList>
            <consortium name="US DOE Joint Genome Institute"/>
            <person name="Lucas S."/>
            <person name="Han J."/>
            <person name="Lapidus A."/>
            <person name="Cheng J.-F."/>
            <person name="Goodwin L."/>
            <person name="Pitluck S."/>
            <person name="Peters L."/>
            <person name="Mikhailova N."/>
            <person name="Teshima H."/>
            <person name="Han C."/>
            <person name="Tapia R."/>
            <person name="Land M."/>
            <person name="Hauser L."/>
            <person name="Kyrpides N."/>
            <person name="Ivanova N."/>
            <person name="Pagani I."/>
            <person name="Stein L."/>
            <person name="Woyke T."/>
        </authorList>
    </citation>
    <scope>NUCLEOTIDE SEQUENCE [LARGE SCALE GENOMIC DNA]</scope>
    <source>
        <strain evidence="3">MC09</strain>
    </source>
</reference>
<dbReference type="Proteomes" id="UP000008888">
    <property type="component" value="Chromosome"/>
</dbReference>
<dbReference type="KEGG" id="mmt:Metme_4209"/>
<evidence type="ECO:0000313" key="3">
    <source>
        <dbReference type="Proteomes" id="UP000008888"/>
    </source>
</evidence>
<keyword evidence="3" id="KW-1185">Reference proteome</keyword>
<sequence>MDIVNVILALLIYDGFYFILKTVRDFFKHSDLDF</sequence>
<dbReference type="STRING" id="857087.Metme_4209"/>
<accession>G0A217</accession>
<reference evidence="2 3" key="1">
    <citation type="journal article" date="2011" name="J. Bacteriol.">
        <title>Complete Genome Sequence of the Aerobic Marine Methanotroph Methylomonas methanica MC09.</title>
        <authorList>
            <person name="Boden R."/>
            <person name="Cunliffe M."/>
            <person name="Scanlan J."/>
            <person name="Moussard H."/>
            <person name="Kits K.D."/>
            <person name="Klotz M.G."/>
            <person name="Jetten M.S."/>
            <person name="Vuilleumier S."/>
            <person name="Han J."/>
            <person name="Peters L."/>
            <person name="Mikhailova N."/>
            <person name="Teshima H."/>
            <person name="Tapia R."/>
            <person name="Kyrpides N."/>
            <person name="Ivanova N."/>
            <person name="Pagani I."/>
            <person name="Cheng J.F."/>
            <person name="Goodwin L."/>
            <person name="Han C."/>
            <person name="Hauser L."/>
            <person name="Land M.L."/>
            <person name="Lapidus A."/>
            <person name="Lucas S."/>
            <person name="Pitluck S."/>
            <person name="Woyke T."/>
            <person name="Stein L."/>
            <person name="Murrell J.C."/>
        </authorList>
    </citation>
    <scope>NUCLEOTIDE SEQUENCE [LARGE SCALE GENOMIC DNA]</scope>
    <source>
        <strain evidence="2 3">MC09</strain>
    </source>
</reference>
<evidence type="ECO:0000313" key="2">
    <source>
        <dbReference type="EMBL" id="AEG02560.1"/>
    </source>
</evidence>
<keyword evidence="1" id="KW-1133">Transmembrane helix</keyword>
<protein>
    <submittedName>
        <fullName evidence="2">Uncharacterized protein</fullName>
    </submittedName>
</protein>
<gene>
    <name evidence="2" type="ordered locus">Metme_4209</name>
</gene>
<keyword evidence="1" id="KW-0812">Transmembrane</keyword>
<feature type="transmembrane region" description="Helical" evidence="1">
    <location>
        <begin position="6"/>
        <end position="23"/>
    </location>
</feature>
<dbReference type="EMBL" id="CP002738">
    <property type="protein sequence ID" value="AEG02560.1"/>
    <property type="molecule type" value="Genomic_DNA"/>
</dbReference>
<name>G0A217_METMM</name>
<proteinExistence type="predicted"/>
<reference key="2">
    <citation type="submission" date="2011-05" db="EMBL/GenBank/DDBJ databases">
        <title>Complete genome sequence of the aerobic marine methanotroph Methylomonas methanica MC09.</title>
        <authorList>
            <person name="Boden R."/>
            <person name="Cunliffe M."/>
            <person name="Scanlan J."/>
            <person name="Moussard H."/>
            <person name="Kits K.D."/>
            <person name="Klotz M."/>
            <person name="Jetten M."/>
            <person name="Vuilleumier S."/>
            <person name="Han J."/>
            <person name="Peters L."/>
            <person name="Mikhailova N."/>
            <person name="Teshima H."/>
            <person name="Tapia R."/>
            <person name="Kyrpides N."/>
            <person name="Ivanova N."/>
            <person name="Pagani I."/>
            <person name="Cheng J.-F."/>
            <person name="Goodwin L."/>
            <person name="Han C."/>
            <person name="Hauser L."/>
            <person name="Land M."/>
            <person name="Lapidus A."/>
            <person name="Lucas S."/>
            <person name="Pitluck S."/>
            <person name="Woyke T."/>
            <person name="Stein L.Y."/>
            <person name="Murrell C."/>
        </authorList>
    </citation>
    <scope>NUCLEOTIDE SEQUENCE</scope>
    <source>
        <strain>MC09</strain>
    </source>
</reference>